<proteinExistence type="predicted"/>
<accession>A0ABP8C5I0</accession>
<comment type="caution">
    <text evidence="1">The sequence shown here is derived from an EMBL/GenBank/DDBJ whole genome shotgun (WGS) entry which is preliminary data.</text>
</comment>
<keyword evidence="2" id="KW-1185">Reference proteome</keyword>
<dbReference type="Proteomes" id="UP001501710">
    <property type="component" value="Unassembled WGS sequence"/>
</dbReference>
<protein>
    <submittedName>
        <fullName evidence="1">Uncharacterized protein</fullName>
    </submittedName>
</protein>
<evidence type="ECO:0000313" key="1">
    <source>
        <dbReference type="EMBL" id="GAA4233951.1"/>
    </source>
</evidence>
<reference evidence="2" key="1">
    <citation type="journal article" date="2019" name="Int. J. Syst. Evol. Microbiol.">
        <title>The Global Catalogue of Microorganisms (GCM) 10K type strain sequencing project: providing services to taxonomists for standard genome sequencing and annotation.</title>
        <authorList>
            <consortium name="The Broad Institute Genomics Platform"/>
            <consortium name="The Broad Institute Genome Sequencing Center for Infectious Disease"/>
            <person name="Wu L."/>
            <person name="Ma J."/>
        </authorList>
    </citation>
    <scope>NUCLEOTIDE SEQUENCE [LARGE SCALE GENOMIC DNA]</scope>
    <source>
        <strain evidence="2">JCM 17440</strain>
    </source>
</reference>
<gene>
    <name evidence="1" type="ORF">GCM10022254_37650</name>
</gene>
<organism evidence="1 2">
    <name type="scientific">Actinomadura meridiana</name>
    <dbReference type="NCBI Taxonomy" id="559626"/>
    <lineage>
        <taxon>Bacteria</taxon>
        <taxon>Bacillati</taxon>
        <taxon>Actinomycetota</taxon>
        <taxon>Actinomycetes</taxon>
        <taxon>Streptosporangiales</taxon>
        <taxon>Thermomonosporaceae</taxon>
        <taxon>Actinomadura</taxon>
    </lineage>
</organism>
<dbReference type="EMBL" id="BAABAS010000007">
    <property type="protein sequence ID" value="GAA4233951.1"/>
    <property type="molecule type" value="Genomic_DNA"/>
</dbReference>
<evidence type="ECO:0000313" key="2">
    <source>
        <dbReference type="Proteomes" id="UP001501710"/>
    </source>
</evidence>
<sequence>MGEAQDQFDLLSAWVEGVGDAVRGGAMDELTLSEVASALDTLTDVIGHVTDLVAMVHERGTAVRESEKARRDQEWFAVTGIALLEVEHTGNMLIVAHHLSARAHSALTEVTGSKT</sequence>
<name>A0ABP8C5I0_9ACTN</name>
<dbReference type="RefSeq" id="WP_344898308.1">
    <property type="nucleotide sequence ID" value="NZ_BAABAS010000007.1"/>
</dbReference>